<reference evidence="2 3" key="1">
    <citation type="submission" date="2016-11" db="EMBL/GenBank/DDBJ databases">
        <authorList>
            <person name="Jaros S."/>
            <person name="Januszkiewicz K."/>
            <person name="Wedrychowicz H."/>
        </authorList>
    </citation>
    <scope>NUCLEOTIDE SEQUENCE [LARGE SCALE GENOMIC DNA]</scope>
    <source>
        <strain evidence="2 3">CGMCC 1.8863</strain>
    </source>
</reference>
<keyword evidence="3" id="KW-1185">Reference proteome</keyword>
<evidence type="ECO:0008006" key="4">
    <source>
        <dbReference type="Google" id="ProtNLM"/>
    </source>
</evidence>
<feature type="chain" id="PRO_5012590268" description="Heavy-metal resistance" evidence="1">
    <location>
        <begin position="22"/>
        <end position="138"/>
    </location>
</feature>
<organism evidence="2 3">
    <name type="scientific">Arenibacter nanhaiticus</name>
    <dbReference type="NCBI Taxonomy" id="558155"/>
    <lineage>
        <taxon>Bacteria</taxon>
        <taxon>Pseudomonadati</taxon>
        <taxon>Bacteroidota</taxon>
        <taxon>Flavobacteriia</taxon>
        <taxon>Flavobacteriales</taxon>
        <taxon>Flavobacteriaceae</taxon>
        <taxon>Arenibacter</taxon>
    </lineage>
</organism>
<protein>
    <recommendedName>
        <fullName evidence="4">Heavy-metal resistance</fullName>
    </recommendedName>
</protein>
<dbReference type="AlphaFoldDB" id="A0A1M6BGC5"/>
<name>A0A1M6BGC5_9FLAO</name>
<sequence>MDLKRTCLFLTLLASFISLHAQNDCGLGIGISDTNNIIQVFQLNGEQVAKLKEFIAALEVETRGIEEAETTLFEKHPQSTAEELTDLAKKYEALQLQMVAVSRKYDLKVLALLNEKQYDRYISLCKEVSRKPLDFQQE</sequence>
<gene>
    <name evidence="2" type="ORF">SAMN04487911_102189</name>
</gene>
<evidence type="ECO:0000313" key="2">
    <source>
        <dbReference type="EMBL" id="SHI47771.1"/>
    </source>
</evidence>
<accession>A0A1M6BGC5</accession>
<dbReference type="EMBL" id="FQYX01000002">
    <property type="protein sequence ID" value="SHI47771.1"/>
    <property type="molecule type" value="Genomic_DNA"/>
</dbReference>
<dbReference type="Proteomes" id="UP000184231">
    <property type="component" value="Unassembled WGS sequence"/>
</dbReference>
<proteinExistence type="predicted"/>
<dbReference type="OrthoDB" id="1445945at2"/>
<keyword evidence="1" id="KW-0732">Signal</keyword>
<dbReference type="RefSeq" id="WP_072763002.1">
    <property type="nucleotide sequence ID" value="NZ_FQYX01000002.1"/>
</dbReference>
<feature type="signal peptide" evidence="1">
    <location>
        <begin position="1"/>
        <end position="21"/>
    </location>
</feature>
<evidence type="ECO:0000256" key="1">
    <source>
        <dbReference type="SAM" id="SignalP"/>
    </source>
</evidence>
<dbReference type="STRING" id="558155.SAMN04487911_102189"/>
<evidence type="ECO:0000313" key="3">
    <source>
        <dbReference type="Proteomes" id="UP000184231"/>
    </source>
</evidence>